<evidence type="ECO:0000259" key="8">
    <source>
        <dbReference type="PROSITE" id="PS50158"/>
    </source>
</evidence>
<dbReference type="GO" id="GO:0008270">
    <property type="term" value="F:zinc ion binding"/>
    <property type="evidence" value="ECO:0007669"/>
    <property type="project" value="UniProtKB-KW"/>
</dbReference>
<feature type="region of interest" description="Disordered" evidence="7">
    <location>
        <begin position="248"/>
        <end position="341"/>
    </location>
</feature>
<dbReference type="AlphaFoldDB" id="A0A3S1I4T8"/>
<feature type="compositionally biased region" description="Low complexity" evidence="7">
    <location>
        <begin position="927"/>
        <end position="938"/>
    </location>
</feature>
<comment type="cofactor">
    <cofactor evidence="2">
        <name>Mg(2+)</name>
        <dbReference type="ChEBI" id="CHEBI:18420"/>
    </cofactor>
</comment>
<keyword evidence="5" id="KW-0460">Magnesium</keyword>
<dbReference type="PANTHER" id="PTHR12271:SF66">
    <property type="entry name" value="TERMINAL URIDYLYLTRANSFERASE TAILOR"/>
    <property type="match status" value="1"/>
</dbReference>
<feature type="compositionally biased region" description="Basic and acidic residues" evidence="7">
    <location>
        <begin position="302"/>
        <end position="332"/>
    </location>
</feature>
<sequence>MRTKAMKHAKDTINDMSVGELWLRLLRFYSIEFDTGGVVVSIKSAQAVPRNTKPWNCKKLAVEDPYMLKKNITRMVNNSRIYEYWQDSIRKAYYYFGLPRDSQGQSLISEEDLKAQSLLSDQPDKNSRNSEGTSSQKPPASKAADQPKTGKDKAGNRDPKVGPESGNGSVCIAPNPLLASKPAPDCGSEAGTSSAGEGSCATSTESGPLPTSREIEQRLGSVDLTNTSIVAGSTSVVLPVDLSNLSLSSPASPAIPTGGTGLDISSIPGEQTLNIPEGSDENNTATSINAGSSTTAESDDEGIVRDSSDQSKPELSPHPEAPRPSSPHDAEPHSVTADSGTSSLLTAKADVDSGTSFALTVKSDLHSSTDLEAGEGTSTAGASQPCLYDFDKNYFTDGKGPTLVCTFCEKEGHLKNSCPEDELPEVLNLPEMTQNHLNVLSETLMLVPGEVGLSDSSIKWRWQFLKDLQDFIKYQFNDAQLTLFGSTCNGFGFDKSDLDICMTFSRRNAKIDKVHVIETLARRLKNFGGVYNVQAISTAKVPIVKFTIRDFQLEADISLYNTLAQQNTKLLHCYSLVDPRVRILGYAIKTFAKVCDIGDASRGSLSSYAYILMMLYYLQQVEPPVIPVLQELYKSPKKPEMIVEDCDAWFMDDLTRLDELWPEKGKNTMSVAELWLGFLRFYVEEFNYKDLVVSIRQRAPLTRFEKLWNGTCVAVEDPFDLTHNLGSGLTRKMNNFIFKTFKLPAYNMPSGLDQNLEIFQSYQRPSDYFFDTELLSENRPPNVRGCRRCGKIGHLVRACPLNRKDKEDEELRQRQQRQQQHQQQRHQPPAVQGRSSDRGHGPPRHNQGHQSFRDRDSWSGNNVRGNGGNVNSRQHGGCPPNAGNMNRNSSAGSTYPYNPSGSSPALARPPPPPSHHHPHHHQHQHPHQQQQQQQHPQQRYNQNSLVYHNSNYPQKQYPQHQHQHYQQQQQQQQHFQHQQEQHHQQKMRHQQQEQQRHTAMAAMSDSGPMKPQHGFPPQPMMASTPRPGMARPQHPPQQQQGPPPPPPPGFGMMRPPRPMHNQHPHPQHQHQHQHQHQYQHPHHHQQHQGPMPPQTPPYHGTGGPRNNQQPMNPVVQSLFANAPRYAVSLDSNHPPHRYH</sequence>
<dbReference type="Proteomes" id="UP000271974">
    <property type="component" value="Unassembled WGS sequence"/>
</dbReference>
<proteinExistence type="predicted"/>
<dbReference type="PROSITE" id="PS50158">
    <property type="entry name" value="ZF_CCHC"/>
    <property type="match status" value="2"/>
</dbReference>
<feature type="compositionally biased region" description="Low complexity" evidence="7">
    <location>
        <begin position="186"/>
        <end position="204"/>
    </location>
</feature>
<comment type="caution">
    <text evidence="9">The sequence shown here is derived from an EMBL/GenBank/DDBJ whole genome shotgun (WGS) entry which is preliminary data.</text>
</comment>
<dbReference type="Gene3D" id="1.10.1410.10">
    <property type="match status" value="2"/>
</dbReference>
<feature type="domain" description="CCHC-type" evidence="8">
    <location>
        <begin position="405"/>
        <end position="420"/>
    </location>
</feature>
<feature type="compositionally biased region" description="Low complexity" evidence="7">
    <location>
        <begin position="859"/>
        <end position="873"/>
    </location>
</feature>
<accession>A0A3S1I4T8</accession>
<dbReference type="SUPFAM" id="SSF57756">
    <property type="entry name" value="Retrovirus zinc finger-like domains"/>
    <property type="match status" value="1"/>
</dbReference>
<feature type="compositionally biased region" description="Polar residues" evidence="7">
    <location>
        <begin position="129"/>
        <end position="138"/>
    </location>
</feature>
<keyword evidence="6" id="KW-0862">Zinc</keyword>
<feature type="compositionally biased region" description="Basic residues" evidence="7">
    <location>
        <begin position="914"/>
        <end position="926"/>
    </location>
</feature>
<dbReference type="GO" id="GO:0016779">
    <property type="term" value="F:nucleotidyltransferase activity"/>
    <property type="evidence" value="ECO:0007669"/>
    <property type="project" value="TreeGrafter"/>
</dbReference>
<evidence type="ECO:0000256" key="6">
    <source>
        <dbReference type="PROSITE-ProRule" id="PRU00047"/>
    </source>
</evidence>
<dbReference type="InterPro" id="IPR036875">
    <property type="entry name" value="Znf_CCHC_sf"/>
</dbReference>
<evidence type="ECO:0000256" key="4">
    <source>
        <dbReference type="ARBA" id="ARBA00022723"/>
    </source>
</evidence>
<feature type="compositionally biased region" description="Polar residues" evidence="7">
    <location>
        <begin position="281"/>
        <end position="296"/>
    </location>
</feature>
<evidence type="ECO:0000256" key="5">
    <source>
        <dbReference type="ARBA" id="ARBA00022842"/>
    </source>
</evidence>
<evidence type="ECO:0000256" key="2">
    <source>
        <dbReference type="ARBA" id="ARBA00001946"/>
    </source>
</evidence>
<evidence type="ECO:0000313" key="9">
    <source>
        <dbReference type="EMBL" id="RUS92208.1"/>
    </source>
</evidence>
<evidence type="ECO:0000256" key="1">
    <source>
        <dbReference type="ARBA" id="ARBA00001936"/>
    </source>
</evidence>
<protein>
    <recommendedName>
        <fullName evidence="8">CCHC-type domain-containing protein</fullName>
    </recommendedName>
</protein>
<dbReference type="SUPFAM" id="SSF81631">
    <property type="entry name" value="PAP/OAS1 substrate-binding domain"/>
    <property type="match status" value="2"/>
</dbReference>
<gene>
    <name evidence="9" type="ORF">EGW08_000061</name>
</gene>
<dbReference type="EMBL" id="RQTK01000001">
    <property type="protein sequence ID" value="RUS92208.1"/>
    <property type="molecule type" value="Genomic_DNA"/>
</dbReference>
<dbReference type="InterPro" id="IPR043519">
    <property type="entry name" value="NT_sf"/>
</dbReference>
<dbReference type="Pfam" id="PF03828">
    <property type="entry name" value="PAP_assoc"/>
    <property type="match status" value="2"/>
</dbReference>
<reference evidence="9 10" key="1">
    <citation type="submission" date="2019-01" db="EMBL/GenBank/DDBJ databases">
        <title>A draft genome assembly of the solar-powered sea slug Elysia chlorotica.</title>
        <authorList>
            <person name="Cai H."/>
            <person name="Li Q."/>
            <person name="Fang X."/>
            <person name="Li J."/>
            <person name="Curtis N.E."/>
            <person name="Altenburger A."/>
            <person name="Shibata T."/>
            <person name="Feng M."/>
            <person name="Maeda T."/>
            <person name="Schwartz J.A."/>
            <person name="Shigenobu S."/>
            <person name="Lundholm N."/>
            <person name="Nishiyama T."/>
            <person name="Yang H."/>
            <person name="Hasebe M."/>
            <person name="Li S."/>
            <person name="Pierce S.K."/>
            <person name="Wang J."/>
        </authorList>
    </citation>
    <scope>NUCLEOTIDE SEQUENCE [LARGE SCALE GENOMIC DNA]</scope>
    <source>
        <strain evidence="9">EC2010</strain>
        <tissue evidence="9">Whole organism of an adult</tissue>
    </source>
</reference>
<dbReference type="SMART" id="SM00343">
    <property type="entry name" value="ZnF_C2HC"/>
    <property type="match status" value="2"/>
</dbReference>
<keyword evidence="3" id="KW-0808">Transferase</keyword>
<dbReference type="Gene3D" id="3.30.460.10">
    <property type="entry name" value="Beta Polymerase, domain 2"/>
    <property type="match status" value="1"/>
</dbReference>
<dbReference type="GO" id="GO:0031123">
    <property type="term" value="P:RNA 3'-end processing"/>
    <property type="evidence" value="ECO:0007669"/>
    <property type="project" value="TreeGrafter"/>
</dbReference>
<feature type="region of interest" description="Disordered" evidence="7">
    <location>
        <begin position="120"/>
        <end position="212"/>
    </location>
</feature>
<dbReference type="GO" id="GO:0003676">
    <property type="term" value="F:nucleic acid binding"/>
    <property type="evidence" value="ECO:0007669"/>
    <property type="project" value="InterPro"/>
</dbReference>
<dbReference type="CDD" id="cd05402">
    <property type="entry name" value="NT_PAP_TUTase"/>
    <property type="match status" value="1"/>
</dbReference>
<feature type="domain" description="CCHC-type" evidence="8">
    <location>
        <begin position="786"/>
        <end position="800"/>
    </location>
</feature>
<evidence type="ECO:0000256" key="3">
    <source>
        <dbReference type="ARBA" id="ARBA00022679"/>
    </source>
</evidence>
<name>A0A3S1I4T8_ELYCH</name>
<evidence type="ECO:0000313" key="10">
    <source>
        <dbReference type="Proteomes" id="UP000271974"/>
    </source>
</evidence>
<dbReference type="SUPFAM" id="SSF81301">
    <property type="entry name" value="Nucleotidyltransferase"/>
    <property type="match status" value="1"/>
</dbReference>
<keyword evidence="10" id="KW-1185">Reference proteome</keyword>
<dbReference type="PANTHER" id="PTHR12271">
    <property type="entry name" value="POLY A POLYMERASE CID PAP -RELATED"/>
    <property type="match status" value="1"/>
</dbReference>
<feature type="region of interest" description="Disordered" evidence="7">
    <location>
        <begin position="806"/>
        <end position="1111"/>
    </location>
</feature>
<dbReference type="OrthoDB" id="407432at2759"/>
<feature type="compositionally biased region" description="Low complexity" evidence="7">
    <location>
        <begin position="816"/>
        <end position="827"/>
    </location>
</feature>
<dbReference type="GO" id="GO:0005737">
    <property type="term" value="C:cytoplasm"/>
    <property type="evidence" value="ECO:0007669"/>
    <property type="project" value="UniProtKB-SubCell"/>
</dbReference>
<organism evidence="9 10">
    <name type="scientific">Elysia chlorotica</name>
    <name type="common">Eastern emerald elysia</name>
    <name type="synonym">Sea slug</name>
    <dbReference type="NCBI Taxonomy" id="188477"/>
    <lineage>
        <taxon>Eukaryota</taxon>
        <taxon>Metazoa</taxon>
        <taxon>Spiralia</taxon>
        <taxon>Lophotrochozoa</taxon>
        <taxon>Mollusca</taxon>
        <taxon>Gastropoda</taxon>
        <taxon>Heterobranchia</taxon>
        <taxon>Euthyneura</taxon>
        <taxon>Panpulmonata</taxon>
        <taxon>Sacoglossa</taxon>
        <taxon>Placobranchoidea</taxon>
        <taxon>Plakobranchidae</taxon>
        <taxon>Elysia</taxon>
    </lineage>
</organism>
<dbReference type="InterPro" id="IPR002058">
    <property type="entry name" value="PAP_assoc"/>
</dbReference>
<feature type="compositionally biased region" description="Polar residues" evidence="7">
    <location>
        <begin position="939"/>
        <end position="952"/>
    </location>
</feature>
<dbReference type="InterPro" id="IPR001878">
    <property type="entry name" value="Znf_CCHC"/>
</dbReference>
<keyword evidence="6" id="KW-0863">Zinc-finger</keyword>
<comment type="cofactor">
    <cofactor evidence="1">
        <name>Mn(2+)</name>
        <dbReference type="ChEBI" id="CHEBI:29035"/>
    </cofactor>
</comment>
<dbReference type="STRING" id="188477.A0A3S1I4T8"/>
<dbReference type="Pfam" id="PF00098">
    <property type="entry name" value="zf-CCHC"/>
    <property type="match status" value="1"/>
</dbReference>
<feature type="compositionally biased region" description="Basic and acidic residues" evidence="7">
    <location>
        <begin position="148"/>
        <end position="161"/>
    </location>
</feature>
<evidence type="ECO:0000256" key="7">
    <source>
        <dbReference type="SAM" id="MobiDB-lite"/>
    </source>
</evidence>
<feature type="compositionally biased region" description="Polar residues" evidence="7">
    <location>
        <begin position="883"/>
        <end position="903"/>
    </location>
</feature>
<feature type="compositionally biased region" description="Basic residues" evidence="7">
    <location>
        <begin position="1060"/>
        <end position="1086"/>
    </location>
</feature>
<keyword evidence="4" id="KW-0479">Metal-binding</keyword>
<dbReference type="Pfam" id="PF22600">
    <property type="entry name" value="MTPAP-like_central"/>
    <property type="match status" value="1"/>
</dbReference>
<dbReference type="InterPro" id="IPR054708">
    <property type="entry name" value="MTPAP-like_central"/>
</dbReference>
<feature type="compositionally biased region" description="Low complexity" evidence="7">
    <location>
        <begin position="953"/>
        <end position="976"/>
    </location>
</feature>